<evidence type="ECO:0000256" key="9">
    <source>
        <dbReference type="ARBA" id="ARBA00032092"/>
    </source>
</evidence>
<dbReference type="Proteomes" id="UP000178946">
    <property type="component" value="Unassembled WGS sequence"/>
</dbReference>
<protein>
    <recommendedName>
        <fullName evidence="3">UMP kinase</fullName>
        <ecNumber evidence="3">2.7.4.22</ecNumber>
    </recommendedName>
    <alternativeName>
        <fullName evidence="9">Uridine monophosphate kinase</fullName>
    </alternativeName>
</protein>
<comment type="pathway">
    <text evidence="1">Pyrimidine metabolism; CTP biosynthesis via de novo pathway; UDP from UMP (UMPK route): step 1/1.</text>
</comment>
<dbReference type="SUPFAM" id="SSF53633">
    <property type="entry name" value="Carbamate kinase-like"/>
    <property type="match status" value="1"/>
</dbReference>
<dbReference type="GO" id="GO:0005524">
    <property type="term" value="F:ATP binding"/>
    <property type="evidence" value="ECO:0007669"/>
    <property type="project" value="UniProtKB-KW"/>
</dbReference>
<dbReference type="Gene3D" id="3.40.1160.10">
    <property type="entry name" value="Acetylglutamate kinase-like"/>
    <property type="match status" value="1"/>
</dbReference>
<comment type="similarity">
    <text evidence="2">Belongs to the UMP kinase family.</text>
</comment>
<evidence type="ECO:0000256" key="2">
    <source>
        <dbReference type="ARBA" id="ARBA00007614"/>
    </source>
</evidence>
<evidence type="ECO:0000256" key="7">
    <source>
        <dbReference type="ARBA" id="ARBA00022840"/>
    </source>
</evidence>
<keyword evidence="6" id="KW-0418">Kinase</keyword>
<dbReference type="STRING" id="1802557.A3A20_01100"/>
<evidence type="ECO:0000256" key="4">
    <source>
        <dbReference type="ARBA" id="ARBA00022679"/>
    </source>
</evidence>
<accession>A0A1F8DUP4</accession>
<dbReference type="Pfam" id="PF00696">
    <property type="entry name" value="AA_kinase"/>
    <property type="match status" value="1"/>
</dbReference>
<gene>
    <name evidence="11" type="ORF">A3A20_01100</name>
</gene>
<feature type="domain" description="Aspartate/glutamate/uridylate kinase" evidence="10">
    <location>
        <begin position="8"/>
        <end position="214"/>
    </location>
</feature>
<dbReference type="AlphaFoldDB" id="A0A1F8DUP4"/>
<proteinExistence type="inferred from homology"/>
<dbReference type="PANTHER" id="PTHR42833">
    <property type="entry name" value="URIDYLATE KINASE"/>
    <property type="match status" value="1"/>
</dbReference>
<organism evidence="11 12">
    <name type="scientific">Candidatus Wolfebacteria bacterium RIFCSPLOWO2_01_FULL_45_19</name>
    <dbReference type="NCBI Taxonomy" id="1802557"/>
    <lineage>
        <taxon>Bacteria</taxon>
        <taxon>Candidatus Wolfeibacteriota</taxon>
    </lineage>
</organism>
<keyword evidence="7" id="KW-0067">ATP-binding</keyword>
<evidence type="ECO:0000259" key="10">
    <source>
        <dbReference type="Pfam" id="PF00696"/>
    </source>
</evidence>
<dbReference type="GO" id="GO:0033862">
    <property type="term" value="F:UMP kinase activity"/>
    <property type="evidence" value="ECO:0007669"/>
    <property type="project" value="UniProtKB-EC"/>
</dbReference>
<keyword evidence="5" id="KW-0547">Nucleotide-binding</keyword>
<dbReference type="InterPro" id="IPR036393">
    <property type="entry name" value="AceGlu_kinase-like_sf"/>
</dbReference>
<keyword evidence="8" id="KW-0665">Pyrimidine biosynthesis</keyword>
<comment type="caution">
    <text evidence="11">The sequence shown here is derived from an EMBL/GenBank/DDBJ whole genome shotgun (WGS) entry which is preliminary data.</text>
</comment>
<reference evidence="11 12" key="1">
    <citation type="journal article" date="2016" name="Nat. Commun.">
        <title>Thousands of microbial genomes shed light on interconnected biogeochemical processes in an aquifer system.</title>
        <authorList>
            <person name="Anantharaman K."/>
            <person name="Brown C.T."/>
            <person name="Hug L.A."/>
            <person name="Sharon I."/>
            <person name="Castelle C.J."/>
            <person name="Probst A.J."/>
            <person name="Thomas B.C."/>
            <person name="Singh A."/>
            <person name="Wilkins M.J."/>
            <person name="Karaoz U."/>
            <person name="Brodie E.L."/>
            <person name="Williams K.H."/>
            <person name="Hubbard S.S."/>
            <person name="Banfield J.F."/>
        </authorList>
    </citation>
    <scope>NUCLEOTIDE SEQUENCE [LARGE SCALE GENOMIC DNA]</scope>
</reference>
<evidence type="ECO:0000256" key="8">
    <source>
        <dbReference type="ARBA" id="ARBA00022975"/>
    </source>
</evidence>
<dbReference type="GO" id="GO:0006225">
    <property type="term" value="P:UDP biosynthetic process"/>
    <property type="evidence" value="ECO:0007669"/>
    <property type="project" value="TreeGrafter"/>
</dbReference>
<evidence type="ECO:0000256" key="1">
    <source>
        <dbReference type="ARBA" id="ARBA00004791"/>
    </source>
</evidence>
<evidence type="ECO:0000256" key="6">
    <source>
        <dbReference type="ARBA" id="ARBA00022777"/>
    </source>
</evidence>
<name>A0A1F8DUP4_9BACT</name>
<dbReference type="InterPro" id="IPR001048">
    <property type="entry name" value="Asp/Glu/Uridylate_kinase"/>
</dbReference>
<evidence type="ECO:0000313" key="11">
    <source>
        <dbReference type="EMBL" id="OGM91528.1"/>
    </source>
</evidence>
<evidence type="ECO:0000256" key="3">
    <source>
        <dbReference type="ARBA" id="ARBA00012899"/>
    </source>
</evidence>
<dbReference type="PANTHER" id="PTHR42833:SF4">
    <property type="entry name" value="URIDYLATE KINASE PUMPKIN, CHLOROPLASTIC"/>
    <property type="match status" value="1"/>
</dbReference>
<keyword evidence="4" id="KW-0808">Transferase</keyword>
<dbReference type="EC" id="2.7.4.22" evidence="3"/>
<evidence type="ECO:0000256" key="5">
    <source>
        <dbReference type="ARBA" id="ARBA00022741"/>
    </source>
</evidence>
<sequence>MNYRFDKAIIIALGGSIMYPDNIDFRFLKKFRKFIKRSTGRNRKFIIIVAGGGRLSRIYQHAASKITKLTNYDKDWLGIHATRSNAHLLRTIFRETADQVVIDERGRIKKLRYPITIASGWRPGWSTDYIAAALAVDFKVSEIIIAGKPAYVYDKDPNTKRGKKVMDAKPFKKLSWAHYRRMIPRKWVPGAHAPVDPVGAKLAQEKGIKAIVINGKNLKNFENLLRGDKFRGTIIG</sequence>
<dbReference type="EMBL" id="MGIR01000001">
    <property type="protein sequence ID" value="OGM91528.1"/>
    <property type="molecule type" value="Genomic_DNA"/>
</dbReference>
<evidence type="ECO:0000313" key="12">
    <source>
        <dbReference type="Proteomes" id="UP000178946"/>
    </source>
</evidence>